<gene>
    <name evidence="1" type="ORF">F3F73_12085</name>
</gene>
<sequence>MPTFTFPKGGIAIRVISSCLEMLGEVYSEEISDERVVDYCTCQVYTISRFDNSYLRIRWKVTHSFGKKAVERFLANKRSNRYYEDKWLRAIGTSRNELLGLIKDRKQHPLFRYVNPEYEETTKRRALSTTVGYYICASSTLLWNPFSPSCQACTKKEACMERTRLNYPELYRLRIEEFNKKK</sequence>
<proteinExistence type="predicted"/>
<reference evidence="1 2" key="1">
    <citation type="journal article" date="2019" name="Nat. Med.">
        <title>A library of human gut bacterial isolates paired with longitudinal multiomics data enables mechanistic microbiome research.</title>
        <authorList>
            <person name="Poyet M."/>
            <person name="Groussin M."/>
            <person name="Gibbons S.M."/>
            <person name="Avila-Pacheco J."/>
            <person name="Jiang X."/>
            <person name="Kearney S.M."/>
            <person name="Perrotta A.R."/>
            <person name="Berdy B."/>
            <person name="Zhao S."/>
            <person name="Lieberman T.D."/>
            <person name="Swanson P.K."/>
            <person name="Smith M."/>
            <person name="Roesemann S."/>
            <person name="Alexander J.E."/>
            <person name="Rich S.A."/>
            <person name="Livny J."/>
            <person name="Vlamakis H."/>
            <person name="Clish C."/>
            <person name="Bullock K."/>
            <person name="Deik A."/>
            <person name="Scott J."/>
            <person name="Pierce K.A."/>
            <person name="Xavier R.J."/>
            <person name="Alm E.J."/>
        </authorList>
    </citation>
    <scope>NUCLEOTIDE SEQUENCE [LARGE SCALE GENOMIC DNA]</scope>
    <source>
        <strain evidence="1 2">BIOML-A10</strain>
    </source>
</reference>
<accession>A0A7J4XIH3</accession>
<dbReference type="RefSeq" id="WP_130058543.1">
    <property type="nucleotide sequence ID" value="NZ_VWMB01000011.1"/>
</dbReference>
<name>A0A7J4XIH3_9BACE</name>
<dbReference type="Proteomes" id="UP000422221">
    <property type="component" value="Unassembled WGS sequence"/>
</dbReference>
<dbReference type="AlphaFoldDB" id="A0A7J4XIH3"/>
<comment type="caution">
    <text evidence="1">The sequence shown here is derived from an EMBL/GenBank/DDBJ whole genome shotgun (WGS) entry which is preliminary data.</text>
</comment>
<evidence type="ECO:0000313" key="2">
    <source>
        <dbReference type="Proteomes" id="UP000422221"/>
    </source>
</evidence>
<dbReference type="EMBL" id="VWMK01000011">
    <property type="protein sequence ID" value="KAA3764645.1"/>
    <property type="molecule type" value="Genomic_DNA"/>
</dbReference>
<evidence type="ECO:0000313" key="1">
    <source>
        <dbReference type="EMBL" id="KAA3764645.1"/>
    </source>
</evidence>
<organism evidence="1 2">
    <name type="scientific">Bacteroides salyersiae</name>
    <dbReference type="NCBI Taxonomy" id="291644"/>
    <lineage>
        <taxon>Bacteria</taxon>
        <taxon>Pseudomonadati</taxon>
        <taxon>Bacteroidota</taxon>
        <taxon>Bacteroidia</taxon>
        <taxon>Bacteroidales</taxon>
        <taxon>Bacteroidaceae</taxon>
        <taxon>Bacteroides</taxon>
    </lineage>
</organism>
<protein>
    <submittedName>
        <fullName evidence="1">Uncharacterized protein</fullName>
    </submittedName>
</protein>